<dbReference type="Proteomes" id="UP000006898">
    <property type="component" value="Chromosome"/>
</dbReference>
<dbReference type="STRING" id="671143.DAMO_2582"/>
<name>D5MIY3_METO1</name>
<dbReference type="HOGENOM" id="CLU_149290_3_1_0"/>
<gene>
    <name evidence="1" type="ORF">DAMO_2582</name>
</gene>
<dbReference type="InterPro" id="IPR007460">
    <property type="entry name" value="BrnT_toxin"/>
</dbReference>
<evidence type="ECO:0008006" key="3">
    <source>
        <dbReference type="Google" id="ProtNLM"/>
    </source>
</evidence>
<reference evidence="1 2" key="1">
    <citation type="journal article" date="2010" name="Nature">
        <title>Nitrite-driven anaerobic methane oxidation by oxygenic bacteria.</title>
        <authorList>
            <person name="Ettwig K.F."/>
            <person name="Butler M.K."/>
            <person name="Le Paslier D."/>
            <person name="Pelletier E."/>
            <person name="Mangenot S."/>
            <person name="Kuypers M.M.M."/>
            <person name="Schreiber F."/>
            <person name="Dutilh B.E."/>
            <person name="Zedelius J."/>
            <person name="de Beer D."/>
            <person name="Gloerich J."/>
            <person name="Wessels H.J.C.T."/>
            <person name="van Allen T."/>
            <person name="Luesken F."/>
            <person name="Wu M."/>
            <person name="van de Pas-Schoonen K.T."/>
            <person name="Op den Camp H.J.M."/>
            <person name="Janssen-Megens E.M."/>
            <person name="Francoijs K-J."/>
            <person name="Stunnenberg H."/>
            <person name="Weissenbach J."/>
            <person name="Jetten M.S.M."/>
            <person name="Strous M."/>
        </authorList>
    </citation>
    <scope>NUCLEOTIDE SEQUENCE [LARGE SCALE GENOMIC DNA]</scope>
</reference>
<evidence type="ECO:0000313" key="1">
    <source>
        <dbReference type="EMBL" id="CBE69655.1"/>
    </source>
</evidence>
<dbReference type="Pfam" id="PF04365">
    <property type="entry name" value="BrnT_toxin"/>
    <property type="match status" value="1"/>
</dbReference>
<dbReference type="KEGG" id="mox:DAMO_2582"/>
<sequence length="95" mass="10743">MRITEIIWKERVVEKIAGKHGVSVAEVEEALLSSPVVRKMVKGRVHGEDLYAALAQISSGRYLIVFFINKKRGMALPISARDMDRAERNYYGGHK</sequence>
<dbReference type="EMBL" id="FP565575">
    <property type="protein sequence ID" value="CBE69655.1"/>
    <property type="molecule type" value="Genomic_DNA"/>
</dbReference>
<dbReference type="eggNOG" id="COG2929">
    <property type="taxonomic scope" value="Bacteria"/>
</dbReference>
<dbReference type="InterPro" id="IPR038573">
    <property type="entry name" value="BrnT_sf"/>
</dbReference>
<proteinExistence type="predicted"/>
<dbReference type="AlphaFoldDB" id="D5MIY3"/>
<organism evidence="1 2">
    <name type="scientific">Methylomirabilis oxygeniifera</name>
    <dbReference type="NCBI Taxonomy" id="671143"/>
    <lineage>
        <taxon>Bacteria</taxon>
        <taxon>Candidatus Methylomirabilota</taxon>
        <taxon>Candidatus Methylomirabilia</taxon>
        <taxon>Candidatus Methylomirabilales</taxon>
        <taxon>Candidatus Methylomirabilaceae</taxon>
        <taxon>Candidatus Methylomirabilis</taxon>
    </lineage>
</organism>
<dbReference type="Gene3D" id="3.10.450.530">
    <property type="entry name" value="Ribonuclease toxin, BrnT, of type II toxin-antitoxin system"/>
    <property type="match status" value="1"/>
</dbReference>
<accession>D5MIY3</accession>
<evidence type="ECO:0000313" key="2">
    <source>
        <dbReference type="Proteomes" id="UP000006898"/>
    </source>
</evidence>
<protein>
    <recommendedName>
        <fullName evidence="3">BrnT family toxin</fullName>
    </recommendedName>
</protein>